<accession>C6AD00</accession>
<protein>
    <submittedName>
        <fullName evidence="1">Phage related protein</fullName>
    </submittedName>
</protein>
<organism evidence="1 2">
    <name type="scientific">Bartonella grahamii (strain as4aup)</name>
    <dbReference type="NCBI Taxonomy" id="634504"/>
    <lineage>
        <taxon>Bacteria</taxon>
        <taxon>Pseudomonadati</taxon>
        <taxon>Pseudomonadota</taxon>
        <taxon>Alphaproteobacteria</taxon>
        <taxon>Hyphomicrobiales</taxon>
        <taxon>Bartonellaceae</taxon>
        <taxon>Bartonella</taxon>
    </lineage>
</organism>
<dbReference type="STRING" id="634504.Bgr_07630"/>
<reference evidence="1 2" key="1">
    <citation type="journal article" date="2009" name="PLoS Genet.">
        <title>Run-off replication of host-adaptability genes is associated with gene transfer agents in the genome of mouse-infecting Bartonella grahamii.</title>
        <authorList>
            <person name="Berglund E.C."/>
            <person name="Frank A.C."/>
            <person name="Calteau A."/>
            <person name="Vinnere Pettersson O."/>
            <person name="Granberg F."/>
            <person name="Eriksson A.-S."/>
            <person name="Naeslund K."/>
            <person name="Holmberg M."/>
            <person name="Lindroos H."/>
            <person name="Andersson S.G."/>
        </authorList>
    </citation>
    <scope>NUCLEOTIDE SEQUENCE [LARGE SCALE GENOMIC DNA]</scope>
    <source>
        <strain evidence="2">as4aup</strain>
    </source>
</reference>
<dbReference type="EMBL" id="CP001562">
    <property type="protein sequence ID" value="ACS51062.1"/>
    <property type="molecule type" value="Genomic_DNA"/>
</dbReference>
<dbReference type="eggNOG" id="COG1044">
    <property type="taxonomic scope" value="Bacteria"/>
</dbReference>
<sequence>MKKYEFTDEKIVFDGRTLHRIRALRDFGYVKKGDIGGFIEKESNLSHKRDCWIFGNAQVSDYAEVGGASVGDNAKVFDYVRIYGNSVIGKSVHVYGNAKIYNQAYICCRVNIAGNCKISGSTVIVEREK</sequence>
<dbReference type="Gene3D" id="2.160.10.10">
    <property type="entry name" value="Hexapeptide repeat proteins"/>
    <property type="match status" value="1"/>
</dbReference>
<evidence type="ECO:0000313" key="2">
    <source>
        <dbReference type="Proteomes" id="UP000001489"/>
    </source>
</evidence>
<name>C6AD00_BARGA</name>
<gene>
    <name evidence="1" type="ordered locus">Bgr_07630</name>
</gene>
<dbReference type="HOGENOM" id="CLU_063479_4_1_5"/>
<dbReference type="AlphaFoldDB" id="C6AD00"/>
<proteinExistence type="predicted"/>
<dbReference type="OrthoDB" id="7923656at2"/>
<evidence type="ECO:0000313" key="1">
    <source>
        <dbReference type="EMBL" id="ACS51062.1"/>
    </source>
</evidence>
<dbReference type="SUPFAM" id="SSF51161">
    <property type="entry name" value="Trimeric LpxA-like enzymes"/>
    <property type="match status" value="1"/>
</dbReference>
<dbReference type="KEGG" id="bgr:Bgr_07630"/>
<dbReference type="InterPro" id="IPR011004">
    <property type="entry name" value="Trimer_LpxA-like_sf"/>
</dbReference>
<dbReference type="Proteomes" id="UP000001489">
    <property type="component" value="Chromosome"/>
</dbReference>
<dbReference type="RefSeq" id="WP_012755088.1">
    <property type="nucleotide sequence ID" value="NC_012846.1"/>
</dbReference>
<keyword evidence="2" id="KW-1185">Reference proteome</keyword>